<dbReference type="EMBL" id="CP031546">
    <property type="protein sequence ID" value="AXO07016.1"/>
    <property type="molecule type" value="Genomic_DNA"/>
</dbReference>
<evidence type="ECO:0000313" key="3">
    <source>
        <dbReference type="Proteomes" id="UP000256244"/>
    </source>
</evidence>
<proteinExistence type="predicted"/>
<organism evidence="2 4">
    <name type="scientific">Escherichia coli</name>
    <dbReference type="NCBI Taxonomy" id="562"/>
    <lineage>
        <taxon>Bacteria</taxon>
        <taxon>Pseudomonadati</taxon>
        <taxon>Pseudomonadota</taxon>
        <taxon>Gammaproteobacteria</taxon>
        <taxon>Enterobacterales</taxon>
        <taxon>Enterobacteriaceae</taxon>
        <taxon>Escherichia</taxon>
    </lineage>
</organism>
<evidence type="ECO:0000313" key="1">
    <source>
        <dbReference type="EMBL" id="AXO07016.1"/>
    </source>
</evidence>
<name>A0A2X6LRL7_ECOLX</name>
<accession>A0A2X6LRL7</accession>
<dbReference type="Proteomes" id="UP000256244">
    <property type="component" value="Chromosome"/>
</dbReference>
<dbReference type="AlphaFoldDB" id="A0A2X6LRL7"/>
<reference evidence="1 3" key="1">
    <citation type="submission" date="2018-08" db="EMBL/GenBank/DDBJ databases">
        <title>Complete genome sequencing and genomic characterization of five Escherichia coli strains co-producing MCR-1 and ESBLs from different origins in China.</title>
        <authorList>
            <person name="Bai L."/>
        </authorList>
    </citation>
    <scope>NUCLEOTIDE SEQUENCE [LARGE SCALE GENOMIC DNA]</scope>
    <source>
        <strain evidence="1">Cq9</strain>
        <strain evidence="3">cq9</strain>
    </source>
</reference>
<dbReference type="RefSeq" id="WP_001156286.1">
    <property type="nucleotide sequence ID" value="NZ_BGLN01000086.1"/>
</dbReference>
<protein>
    <submittedName>
        <fullName evidence="2">Uncharacterized protein</fullName>
    </submittedName>
</protein>
<evidence type="ECO:0000313" key="2">
    <source>
        <dbReference type="EMBL" id="EFH5891579.1"/>
    </source>
</evidence>
<sequence>MQEISFEITAKDVQVKPDYNQKLCIEVNGVKLSDLIDSVEDNDAIIEMVGAEEIAEYFSTEGRLHELLEKFSYQDIATFLEINGYKVTEE</sequence>
<evidence type="ECO:0000313" key="4">
    <source>
        <dbReference type="Proteomes" id="UP000531813"/>
    </source>
</evidence>
<reference evidence="2 4" key="2">
    <citation type="submission" date="2019-12" db="EMBL/GenBank/DDBJ databases">
        <authorList>
            <consortium name="GenomeTrakr network: Whole genome sequencing for foodborne pathogen traceback"/>
        </authorList>
    </citation>
    <scope>NUCLEOTIDE SEQUENCE [LARGE SCALE GENOMIC DNA]</scope>
    <source>
        <strain evidence="2 4">PSU-2243</strain>
    </source>
</reference>
<dbReference type="EMBL" id="AASWIS010000004">
    <property type="protein sequence ID" value="EFH5891579.1"/>
    <property type="molecule type" value="Genomic_DNA"/>
</dbReference>
<dbReference type="Proteomes" id="UP000531813">
    <property type="component" value="Unassembled WGS sequence"/>
</dbReference>
<gene>
    <name evidence="1" type="ORF">DS732_11960</name>
    <name evidence="2" type="ORF">GOP25_04830</name>
</gene>